<dbReference type="Pfam" id="PF00005">
    <property type="entry name" value="ABC_tran"/>
    <property type="match status" value="1"/>
</dbReference>
<dbReference type="InterPro" id="IPR050763">
    <property type="entry name" value="ABC_transporter_ATP-binding"/>
</dbReference>
<dbReference type="GO" id="GO:0016887">
    <property type="term" value="F:ATP hydrolysis activity"/>
    <property type="evidence" value="ECO:0007669"/>
    <property type="project" value="InterPro"/>
</dbReference>
<keyword evidence="2" id="KW-0813">Transport</keyword>
<keyword evidence="4 7" id="KW-0067">ATP-binding</keyword>
<dbReference type="OrthoDB" id="9804819at2"/>
<dbReference type="PANTHER" id="PTHR42711">
    <property type="entry name" value="ABC TRANSPORTER ATP-BINDING PROTEIN"/>
    <property type="match status" value="1"/>
</dbReference>
<evidence type="ECO:0000256" key="1">
    <source>
        <dbReference type="ARBA" id="ARBA00004202"/>
    </source>
</evidence>
<dbReference type="EC" id="3.6.3.-" evidence="7"/>
<organism evidence="7 8">
    <name type="scientific">Trueperella bialowiezensis</name>
    <dbReference type="NCBI Taxonomy" id="312285"/>
    <lineage>
        <taxon>Bacteria</taxon>
        <taxon>Bacillati</taxon>
        <taxon>Actinomycetota</taxon>
        <taxon>Actinomycetes</taxon>
        <taxon>Actinomycetales</taxon>
        <taxon>Actinomycetaceae</taxon>
        <taxon>Trueperella</taxon>
    </lineage>
</organism>
<feature type="domain" description="ABC transporter" evidence="6">
    <location>
        <begin position="3"/>
        <end position="232"/>
    </location>
</feature>
<dbReference type="SMART" id="SM00382">
    <property type="entry name" value="AAA"/>
    <property type="match status" value="1"/>
</dbReference>
<dbReference type="PANTHER" id="PTHR42711:SF17">
    <property type="entry name" value="ABC TRANSPORTER ATP-BINDING PROTEIN"/>
    <property type="match status" value="1"/>
</dbReference>
<dbReference type="InterPro" id="IPR003593">
    <property type="entry name" value="AAA+_ATPase"/>
</dbReference>
<dbReference type="Proteomes" id="UP000269542">
    <property type="component" value="Chromosome"/>
</dbReference>
<sequence length="279" mass="30502">MVVALENISFSYGNHEVITDLSMSIDPGEIVVLLGPNGAGKTTLIELIVGFLRPARGSVRVLNHDPRAGGTDFWKKIGLVQQQWRDHPKWTARQQLEWIASAHRTTGDPVASAHDALEKVGLADFADHQLGKLSGGQRRRVDFAAATLTHPQFLILDEPTTGLDPVARNDVHELIDSVQLSGATVLMTTHDLAEAEKIGSRILILKDGAIIANGSAEELRAGLDTRSEIRWRDDAGERHVHVTDQPLAFVRTLPDSTADLTISRHTLEDSYLALIGDRS</sequence>
<accession>A0A448PD59</accession>
<protein>
    <submittedName>
        <fullName evidence="7">Fluoroquinolones export ATP-binding protein Rv2688c/MT2762</fullName>
        <ecNumber evidence="7">3.6.3.-</ecNumber>
    </submittedName>
</protein>
<dbReference type="InterPro" id="IPR027417">
    <property type="entry name" value="P-loop_NTPase"/>
</dbReference>
<reference evidence="7 8" key="1">
    <citation type="submission" date="2018-12" db="EMBL/GenBank/DDBJ databases">
        <authorList>
            <consortium name="Pathogen Informatics"/>
        </authorList>
    </citation>
    <scope>NUCLEOTIDE SEQUENCE [LARGE SCALE GENOMIC DNA]</scope>
    <source>
        <strain evidence="7 8">NCTC13354</strain>
    </source>
</reference>
<gene>
    <name evidence="7" type="ORF">NCTC13354_00553</name>
</gene>
<comment type="subcellular location">
    <subcellularLocation>
        <location evidence="1">Cell membrane</location>
        <topology evidence="1">Peripheral membrane protein</topology>
    </subcellularLocation>
</comment>
<dbReference type="GO" id="GO:0005886">
    <property type="term" value="C:plasma membrane"/>
    <property type="evidence" value="ECO:0007669"/>
    <property type="project" value="UniProtKB-SubCell"/>
</dbReference>
<dbReference type="GO" id="GO:0046677">
    <property type="term" value="P:response to antibiotic"/>
    <property type="evidence" value="ECO:0007669"/>
    <property type="project" value="UniProtKB-KW"/>
</dbReference>
<dbReference type="AlphaFoldDB" id="A0A448PD59"/>
<dbReference type="RefSeq" id="WP_126416028.1">
    <property type="nucleotide sequence ID" value="NZ_LR134476.1"/>
</dbReference>
<name>A0A448PD59_9ACTO</name>
<evidence type="ECO:0000256" key="4">
    <source>
        <dbReference type="ARBA" id="ARBA00022840"/>
    </source>
</evidence>
<keyword evidence="3" id="KW-0547">Nucleotide-binding</keyword>
<evidence type="ECO:0000313" key="8">
    <source>
        <dbReference type="Proteomes" id="UP000269542"/>
    </source>
</evidence>
<evidence type="ECO:0000256" key="3">
    <source>
        <dbReference type="ARBA" id="ARBA00022741"/>
    </source>
</evidence>
<proteinExistence type="predicted"/>
<dbReference type="SUPFAM" id="SSF52540">
    <property type="entry name" value="P-loop containing nucleoside triphosphate hydrolases"/>
    <property type="match status" value="1"/>
</dbReference>
<dbReference type="Gene3D" id="3.40.50.300">
    <property type="entry name" value="P-loop containing nucleotide triphosphate hydrolases"/>
    <property type="match status" value="1"/>
</dbReference>
<dbReference type="PROSITE" id="PS00211">
    <property type="entry name" value="ABC_TRANSPORTER_1"/>
    <property type="match status" value="1"/>
</dbReference>
<keyword evidence="7" id="KW-0378">Hydrolase</keyword>
<evidence type="ECO:0000256" key="5">
    <source>
        <dbReference type="ARBA" id="ARBA00023251"/>
    </source>
</evidence>
<dbReference type="EMBL" id="LR134476">
    <property type="protein sequence ID" value="VEI12859.1"/>
    <property type="molecule type" value="Genomic_DNA"/>
</dbReference>
<keyword evidence="8" id="KW-1185">Reference proteome</keyword>
<dbReference type="CDD" id="cd03230">
    <property type="entry name" value="ABC_DR_subfamily_A"/>
    <property type="match status" value="1"/>
</dbReference>
<evidence type="ECO:0000259" key="6">
    <source>
        <dbReference type="PROSITE" id="PS50893"/>
    </source>
</evidence>
<evidence type="ECO:0000256" key="2">
    <source>
        <dbReference type="ARBA" id="ARBA00022448"/>
    </source>
</evidence>
<evidence type="ECO:0000313" key="7">
    <source>
        <dbReference type="EMBL" id="VEI12859.1"/>
    </source>
</evidence>
<dbReference type="InterPro" id="IPR003439">
    <property type="entry name" value="ABC_transporter-like_ATP-bd"/>
</dbReference>
<keyword evidence="5" id="KW-0046">Antibiotic resistance</keyword>
<dbReference type="PROSITE" id="PS50893">
    <property type="entry name" value="ABC_TRANSPORTER_2"/>
    <property type="match status" value="1"/>
</dbReference>
<dbReference type="InterPro" id="IPR017871">
    <property type="entry name" value="ABC_transporter-like_CS"/>
</dbReference>
<dbReference type="GO" id="GO:0005524">
    <property type="term" value="F:ATP binding"/>
    <property type="evidence" value="ECO:0007669"/>
    <property type="project" value="UniProtKB-KW"/>
</dbReference>
<dbReference type="KEGG" id="tbw:NCTC13354_00553"/>